<evidence type="ECO:0000256" key="5">
    <source>
        <dbReference type="ARBA" id="ARBA00022989"/>
    </source>
</evidence>
<feature type="transmembrane region" description="Helical" evidence="7">
    <location>
        <begin position="98"/>
        <end position="116"/>
    </location>
</feature>
<comment type="subcellular location">
    <subcellularLocation>
        <location evidence="1">Membrane</location>
        <topology evidence="1">Multi-pass membrane protein</topology>
    </subcellularLocation>
</comment>
<feature type="transmembrane region" description="Helical" evidence="7">
    <location>
        <begin position="17"/>
        <end position="37"/>
    </location>
</feature>
<organism evidence="9 10">
    <name type="scientific">Candidatus Sulfotelmatobacter kueseliae</name>
    <dbReference type="NCBI Taxonomy" id="2042962"/>
    <lineage>
        <taxon>Bacteria</taxon>
        <taxon>Pseudomonadati</taxon>
        <taxon>Acidobacteriota</taxon>
        <taxon>Terriglobia</taxon>
        <taxon>Terriglobales</taxon>
        <taxon>Candidatus Korobacteraceae</taxon>
        <taxon>Candidatus Sulfotelmatobacter</taxon>
    </lineage>
</organism>
<evidence type="ECO:0000313" key="10">
    <source>
        <dbReference type="Proteomes" id="UP000238701"/>
    </source>
</evidence>
<evidence type="ECO:0000256" key="7">
    <source>
        <dbReference type="SAM" id="Phobius"/>
    </source>
</evidence>
<protein>
    <submittedName>
        <fullName evidence="9">Rhomboid family protein</fullName>
    </submittedName>
</protein>
<dbReference type="GO" id="GO:0016020">
    <property type="term" value="C:membrane"/>
    <property type="evidence" value="ECO:0007669"/>
    <property type="project" value="UniProtKB-SubCell"/>
</dbReference>
<keyword evidence="3 7" id="KW-0812">Transmembrane</keyword>
<dbReference type="PANTHER" id="PTHR43731">
    <property type="entry name" value="RHOMBOID PROTEASE"/>
    <property type="match status" value="1"/>
</dbReference>
<evidence type="ECO:0000256" key="3">
    <source>
        <dbReference type="ARBA" id="ARBA00022692"/>
    </source>
</evidence>
<comment type="similarity">
    <text evidence="2">Belongs to the peptidase S54 family.</text>
</comment>
<dbReference type="FunFam" id="1.20.1540.10:FF:000027">
    <property type="entry name" value="Rhomboid family intramembrane serine protease"/>
    <property type="match status" value="1"/>
</dbReference>
<evidence type="ECO:0000256" key="2">
    <source>
        <dbReference type="ARBA" id="ARBA00009045"/>
    </source>
</evidence>
<feature type="transmembrane region" description="Helical" evidence="7">
    <location>
        <begin position="57"/>
        <end position="86"/>
    </location>
</feature>
<dbReference type="GO" id="GO:0004252">
    <property type="term" value="F:serine-type endopeptidase activity"/>
    <property type="evidence" value="ECO:0007669"/>
    <property type="project" value="InterPro"/>
</dbReference>
<keyword evidence="4" id="KW-0378">Hydrolase</keyword>
<dbReference type="OrthoDB" id="9813074at2"/>
<feature type="domain" description="Peptidase S54 rhomboid" evidence="8">
    <location>
        <begin position="58"/>
        <end position="208"/>
    </location>
</feature>
<name>A0A2U3K675_9BACT</name>
<dbReference type="InterPro" id="IPR035952">
    <property type="entry name" value="Rhomboid-like_sf"/>
</dbReference>
<keyword evidence="6 7" id="KW-0472">Membrane</keyword>
<evidence type="ECO:0000256" key="1">
    <source>
        <dbReference type="ARBA" id="ARBA00004141"/>
    </source>
</evidence>
<dbReference type="Pfam" id="PF01694">
    <property type="entry name" value="Rhomboid"/>
    <property type="match status" value="1"/>
</dbReference>
<evidence type="ECO:0000313" key="9">
    <source>
        <dbReference type="EMBL" id="SPF35174.1"/>
    </source>
</evidence>
<feature type="transmembrane region" description="Helical" evidence="7">
    <location>
        <begin position="122"/>
        <end position="142"/>
    </location>
</feature>
<proteinExistence type="inferred from homology"/>
<feature type="transmembrane region" description="Helical" evidence="7">
    <location>
        <begin position="149"/>
        <end position="172"/>
    </location>
</feature>
<feature type="transmembrane region" description="Helical" evidence="7">
    <location>
        <begin position="192"/>
        <end position="209"/>
    </location>
</feature>
<accession>A0A2U3K675</accession>
<keyword evidence="5 7" id="KW-1133">Transmembrane helix</keyword>
<sequence length="216" mass="23427">MGGLIPLGDASRRPARVPLVTALIIVVNAVVFVLELMRGESFVMQWSAVPAQIVSGHHWITILTAMFMHGSWSHIIGNMIFLWAFAPEIEDAMGRGRYLVFYLLGGLVAMLAQVLADPHSTVPNLGASGAIAAVMGAFLVTYPTDQIRTLLFIFVFARIRFIPAALLIGFWFLTQLFQAGTVAHVQTGGVAYLAHIGGFIFGVATARLFEGSRRIA</sequence>
<evidence type="ECO:0000259" key="8">
    <source>
        <dbReference type="Pfam" id="PF01694"/>
    </source>
</evidence>
<reference evidence="10" key="1">
    <citation type="submission" date="2018-02" db="EMBL/GenBank/DDBJ databases">
        <authorList>
            <person name="Hausmann B."/>
        </authorList>
    </citation>
    <scope>NUCLEOTIDE SEQUENCE [LARGE SCALE GENOMIC DNA]</scope>
    <source>
        <strain evidence="10">Peat soil MAG SbA1</strain>
    </source>
</reference>
<dbReference type="SUPFAM" id="SSF144091">
    <property type="entry name" value="Rhomboid-like"/>
    <property type="match status" value="1"/>
</dbReference>
<dbReference type="Gene3D" id="1.20.1540.10">
    <property type="entry name" value="Rhomboid-like"/>
    <property type="match status" value="1"/>
</dbReference>
<dbReference type="PANTHER" id="PTHR43731:SF14">
    <property type="entry name" value="PRESENILIN-ASSOCIATED RHOMBOID-LIKE PROTEIN, MITOCHONDRIAL"/>
    <property type="match status" value="1"/>
</dbReference>
<gene>
    <name evidence="9" type="ORF">SBA1_140065</name>
</gene>
<dbReference type="InterPro" id="IPR050925">
    <property type="entry name" value="Rhomboid_protease_S54"/>
</dbReference>
<dbReference type="Proteomes" id="UP000238701">
    <property type="component" value="Unassembled WGS sequence"/>
</dbReference>
<evidence type="ECO:0000256" key="4">
    <source>
        <dbReference type="ARBA" id="ARBA00022801"/>
    </source>
</evidence>
<evidence type="ECO:0000256" key="6">
    <source>
        <dbReference type="ARBA" id="ARBA00023136"/>
    </source>
</evidence>
<dbReference type="InterPro" id="IPR022764">
    <property type="entry name" value="Peptidase_S54_rhomboid_dom"/>
</dbReference>
<dbReference type="EMBL" id="OMOD01000046">
    <property type="protein sequence ID" value="SPF35174.1"/>
    <property type="molecule type" value="Genomic_DNA"/>
</dbReference>
<dbReference type="AlphaFoldDB" id="A0A2U3K675"/>